<keyword evidence="2" id="KW-1185">Reference proteome</keyword>
<dbReference type="EMBL" id="CP118166">
    <property type="protein sequence ID" value="WDI31584.1"/>
    <property type="molecule type" value="Genomic_DNA"/>
</dbReference>
<dbReference type="Proteomes" id="UP001214043">
    <property type="component" value="Chromosome"/>
</dbReference>
<protein>
    <submittedName>
        <fullName evidence="1">Uncharacterized protein</fullName>
    </submittedName>
</protein>
<dbReference type="KEGG" id="hfl:PUV54_00045"/>
<sequence>MNLNDPSRNEILTYSPALARLYMLTEDGAPADGYITPENLIDVVSEDPTENNIASPGDSLRLIIANGAEWASTLISDFKTNVITPVVNSIIAAAGLDNITVTAATDLDAIRTRVAELDAAVILKGGWDASAGTFPGGGSAEEGHAYQVTTAGTVDGVDFSVNDRIIALTDDASTTTYAANWLKADYSDLVSSVVGLTGAISQGALLTALGLSSAAQDIADNDTAVASLAVDVATLEDTQPLPIYAVAASQAASVTMFDTAINTTAVDFGLKADHYQNNNKVDVTENHISIKGATRPRGTSNTTAGQETVIEMTADDLPIFDVQAGSFQCENIHFKVPADTEANTIIAQDSPSTDADVDMVLADCHFSGRSGDGLAYAHVLVKGRGLKAYGTHEGGGTVFEFTFADVTEADDDTTKGPIYGMRNYEIGPFRLHGANGLLGKNTGSNKENIRAVKLFNIHGDVGGRLWEGFLRGSVNGADFAWSLNAPLVLDGAEDLEINGYTVLGHPEQASRRPDHAILMRPGEYKNANIRGATVRYTDGSVIMADGDGTATITSEISDCHINVDAREYGVTSGASYLFEAEDMTKAHIKLSGSGSKHTNNTAVHPIKISNCTDVEIDITDLKLIGDFRGLIEDGGGNSNVRVIGGAFEFDADEVESNGDIISLVWPYYDSIVEITVYDRSTGLSNHLLKQLFLVETIGGTAQCAKLLDTAIGGNLENQAVTSGAPVMGDVTDDRVGLIADTSTNDFYIVQRLNSIDARIRIENMGTMTF</sequence>
<evidence type="ECO:0000313" key="1">
    <source>
        <dbReference type="EMBL" id="WDI31584.1"/>
    </source>
</evidence>
<accession>A0AAE9ZBE1</accession>
<dbReference type="AlphaFoldDB" id="A0AAE9ZBE1"/>
<organism evidence="1 2">
    <name type="scientific">Hyphococcus flavus</name>
    <dbReference type="NCBI Taxonomy" id="1866326"/>
    <lineage>
        <taxon>Bacteria</taxon>
        <taxon>Pseudomonadati</taxon>
        <taxon>Pseudomonadota</taxon>
        <taxon>Alphaproteobacteria</taxon>
        <taxon>Parvularculales</taxon>
        <taxon>Parvularculaceae</taxon>
        <taxon>Hyphococcus</taxon>
    </lineage>
</organism>
<evidence type="ECO:0000313" key="2">
    <source>
        <dbReference type="Proteomes" id="UP001214043"/>
    </source>
</evidence>
<gene>
    <name evidence="1" type="ORF">PUV54_00045</name>
</gene>
<name>A0AAE9ZBE1_9PROT</name>
<proteinExistence type="predicted"/>
<reference evidence="1" key="1">
    <citation type="submission" date="2023-02" db="EMBL/GenBank/DDBJ databases">
        <title>Genome sequence of Hyphococcus flavus.</title>
        <authorList>
            <person name="Rong J.-C."/>
            <person name="Zhao Q."/>
            <person name="Yi M."/>
            <person name="Wu J.-Y."/>
        </authorList>
    </citation>
    <scope>NUCLEOTIDE SEQUENCE</scope>
    <source>
        <strain evidence="1">MCCC 1K03223</strain>
    </source>
</reference>
<dbReference type="RefSeq" id="WP_274493471.1">
    <property type="nucleotide sequence ID" value="NZ_CP118166.1"/>
</dbReference>